<keyword evidence="2" id="KW-1185">Reference proteome</keyword>
<proteinExistence type="predicted"/>
<feature type="region of interest" description="Disordered" evidence="1">
    <location>
        <begin position="28"/>
        <end position="55"/>
    </location>
</feature>
<evidence type="ECO:0000256" key="1">
    <source>
        <dbReference type="SAM" id="MobiDB-lite"/>
    </source>
</evidence>
<evidence type="ECO:0000313" key="3">
    <source>
        <dbReference type="RefSeq" id="XP_039121525.1"/>
    </source>
</evidence>
<dbReference type="AlphaFoldDB" id="A0AB40B2X6"/>
<dbReference type="RefSeq" id="XP_039121525.1">
    <property type="nucleotide sequence ID" value="XM_039265591.1"/>
</dbReference>
<protein>
    <submittedName>
        <fullName evidence="3">Uncharacterized protein LOC120258235 isoform X1</fullName>
    </submittedName>
</protein>
<organism evidence="2 3">
    <name type="scientific">Dioscorea cayennensis subsp. rotundata</name>
    <name type="common">White Guinea yam</name>
    <name type="synonym">Dioscorea rotundata</name>
    <dbReference type="NCBI Taxonomy" id="55577"/>
    <lineage>
        <taxon>Eukaryota</taxon>
        <taxon>Viridiplantae</taxon>
        <taxon>Streptophyta</taxon>
        <taxon>Embryophyta</taxon>
        <taxon>Tracheophyta</taxon>
        <taxon>Spermatophyta</taxon>
        <taxon>Magnoliopsida</taxon>
        <taxon>Liliopsida</taxon>
        <taxon>Dioscoreales</taxon>
        <taxon>Dioscoreaceae</taxon>
        <taxon>Dioscorea</taxon>
    </lineage>
</organism>
<dbReference type="GeneID" id="120258235"/>
<gene>
    <name evidence="3" type="primary">LOC120258235</name>
</gene>
<dbReference type="Proteomes" id="UP001515500">
    <property type="component" value="Chromosome 4"/>
</dbReference>
<dbReference type="PANTHER" id="PTHR35277:SF10">
    <property type="entry name" value="OS09G0363700 PROTEIN"/>
    <property type="match status" value="1"/>
</dbReference>
<name>A0AB40B2X6_DIOCR</name>
<sequence>MDESLAEKDVKAPNLIERAKEEIEAIMHREKKHNKETHGMRDDIDETTPIDEIKGPNVFERAKEEIGALVETIHSKKEHDHQMHSEDRKGFWELLGRSFEKFCSPFTPKRD</sequence>
<reference evidence="3" key="1">
    <citation type="submission" date="2025-08" db="UniProtKB">
        <authorList>
            <consortium name="RefSeq"/>
        </authorList>
    </citation>
    <scope>IDENTIFICATION</scope>
</reference>
<evidence type="ECO:0000313" key="2">
    <source>
        <dbReference type="Proteomes" id="UP001515500"/>
    </source>
</evidence>
<accession>A0AB40B2X6</accession>
<dbReference type="PANTHER" id="PTHR35277">
    <property type="entry name" value="OS09G0363700 PROTEIN"/>
    <property type="match status" value="1"/>
</dbReference>